<name>A0A0K8R8G0_IXORI</name>
<dbReference type="GO" id="GO:0030682">
    <property type="term" value="P:symbiont-mediated perturbation of host defenses"/>
    <property type="evidence" value="ECO:0007669"/>
    <property type="project" value="InterPro"/>
</dbReference>
<dbReference type="AlphaFoldDB" id="A0A0K8R8G0"/>
<accession>A0A0K8R8G0</accession>
<dbReference type="SUPFAM" id="SSF50814">
    <property type="entry name" value="Lipocalins"/>
    <property type="match status" value="1"/>
</dbReference>
<feature type="signal peptide" evidence="1">
    <location>
        <begin position="1"/>
        <end position="21"/>
    </location>
</feature>
<protein>
    <submittedName>
        <fullName evidence="2">Putative salivary lipocalin</fullName>
    </submittedName>
</protein>
<dbReference type="GO" id="GO:0043176">
    <property type="term" value="F:amine binding"/>
    <property type="evidence" value="ECO:0007669"/>
    <property type="project" value="InterPro"/>
</dbReference>
<dbReference type="Pfam" id="PF02098">
    <property type="entry name" value="His_binding"/>
    <property type="match status" value="1"/>
</dbReference>
<organism evidence="2">
    <name type="scientific">Ixodes ricinus</name>
    <name type="common">Common tick</name>
    <name type="synonym">Acarus ricinus</name>
    <dbReference type="NCBI Taxonomy" id="34613"/>
    <lineage>
        <taxon>Eukaryota</taxon>
        <taxon>Metazoa</taxon>
        <taxon>Ecdysozoa</taxon>
        <taxon>Arthropoda</taxon>
        <taxon>Chelicerata</taxon>
        <taxon>Arachnida</taxon>
        <taxon>Acari</taxon>
        <taxon>Parasitiformes</taxon>
        <taxon>Ixodida</taxon>
        <taxon>Ixodoidea</taxon>
        <taxon>Ixodidae</taxon>
        <taxon>Ixodinae</taxon>
        <taxon>Ixodes</taxon>
    </lineage>
</organism>
<dbReference type="InterPro" id="IPR002970">
    <property type="entry name" value="Tick_his-bd"/>
</dbReference>
<sequence>MSQSTALSFLLFLALASSVVGSLRGPGTVVRVMEGQKSPFYFNVNASESQNMSKVIFTGERTYITYRSYLTDTLFGNNGDCPYLIPKNPEMPAASSFLLVLGYKEKSTGKEINMTRHAELITHEGYKAPNILSIKKAKDNRAEERHYTLVFSDYSNCSVVRSSYMSGGCEIWAPTSTAGQEPTPCCLFLYEILCGKMKFQMYDADKCSIPIPTEEPEPVEVVIQEDK</sequence>
<keyword evidence="1" id="KW-0732">Signal</keyword>
<evidence type="ECO:0000313" key="2">
    <source>
        <dbReference type="EMBL" id="JAA67138.1"/>
    </source>
</evidence>
<reference evidence="2" key="1">
    <citation type="submission" date="2012-12" db="EMBL/GenBank/DDBJ databases">
        <title>Identification and characterization of a phenylalanine ammonia-lyase gene family in Isatis indigotica Fort.</title>
        <authorList>
            <person name="Liu Q."/>
            <person name="Chen J."/>
            <person name="Zhou X."/>
            <person name="Di P."/>
            <person name="Xiao Y."/>
            <person name="Xuan H."/>
            <person name="Zhang L."/>
            <person name="Chen W."/>
        </authorList>
    </citation>
    <scope>NUCLEOTIDE SEQUENCE</scope>
    <source>
        <tissue evidence="2">Salivary gland</tissue>
    </source>
</reference>
<dbReference type="InterPro" id="IPR012674">
    <property type="entry name" value="Calycin"/>
</dbReference>
<evidence type="ECO:0000256" key="1">
    <source>
        <dbReference type="SAM" id="SignalP"/>
    </source>
</evidence>
<dbReference type="EMBL" id="GADI01006670">
    <property type="protein sequence ID" value="JAA67138.1"/>
    <property type="molecule type" value="mRNA"/>
</dbReference>
<proteinExistence type="evidence at transcript level"/>
<dbReference type="Gene3D" id="2.40.128.20">
    <property type="match status" value="1"/>
</dbReference>
<feature type="chain" id="PRO_5005516287" evidence="1">
    <location>
        <begin position="22"/>
        <end position="227"/>
    </location>
</feature>